<dbReference type="AlphaFoldDB" id="K2G048"/>
<dbReference type="InterPro" id="IPR012902">
    <property type="entry name" value="N_methyl_site"/>
</dbReference>
<evidence type="ECO:0000313" key="1">
    <source>
        <dbReference type="EMBL" id="EKE28568.1"/>
    </source>
</evidence>
<organism evidence="1">
    <name type="scientific">uncultured bacterium</name>
    <name type="common">gcode 4</name>
    <dbReference type="NCBI Taxonomy" id="1234023"/>
    <lineage>
        <taxon>Bacteria</taxon>
        <taxon>environmental samples</taxon>
    </lineage>
</organism>
<dbReference type="EMBL" id="AMFJ01000317">
    <property type="protein sequence ID" value="EKE28568.1"/>
    <property type="molecule type" value="Genomic_DNA"/>
</dbReference>
<reference evidence="1" key="1">
    <citation type="journal article" date="2012" name="Science">
        <title>Fermentation, hydrogen, and sulfur metabolism in multiple uncultivated bacterial phyla.</title>
        <authorList>
            <person name="Wrighton K.C."/>
            <person name="Thomas B.C."/>
            <person name="Sharon I."/>
            <person name="Miller C.S."/>
            <person name="Castelle C.J."/>
            <person name="VerBerkmoes N.C."/>
            <person name="Wilkins M.J."/>
            <person name="Hettich R.L."/>
            <person name="Lipton M.S."/>
            <person name="Williams K.H."/>
            <person name="Long P.E."/>
            <person name="Banfield J.F."/>
        </authorList>
    </citation>
    <scope>NUCLEOTIDE SEQUENCE [LARGE SCALE GENOMIC DNA]</scope>
</reference>
<proteinExistence type="predicted"/>
<dbReference type="SUPFAM" id="SSF54523">
    <property type="entry name" value="Pili subunits"/>
    <property type="match status" value="1"/>
</dbReference>
<gene>
    <name evidence="1" type="ORF">ACD_3C00043G0007</name>
</gene>
<accession>K2G048</accession>
<dbReference type="Pfam" id="PF07963">
    <property type="entry name" value="N_methyl"/>
    <property type="match status" value="1"/>
</dbReference>
<comment type="caution">
    <text evidence="1">The sequence shown here is derived from an EMBL/GenBank/DDBJ whole genome shotgun (WGS) entry which is preliminary data.</text>
</comment>
<dbReference type="InterPro" id="IPR045584">
    <property type="entry name" value="Pilin-like"/>
</dbReference>
<protein>
    <submittedName>
        <fullName evidence="1">Uncharacterized protein</fullName>
    </submittedName>
</protein>
<sequence length="207" mass="24627">MNSRLKQHWFTLIELIVAVTILAFVMLSVFVIYSNILQINKKLELNRILQENTRTMIEWLASDIRTKWLAYWYYNNVTTQPLDYSGNWNTILAIKDRDDLANPNVYCMQKQKINCDNSCYTNPKWCYLWKLNSDIKLSDDRVEVNNLRFYISWKPSQDITNEDKEWKVTVVFDLSLAPGKWISRALAKENELHIQTTISEKVYKNMK</sequence>
<name>K2G048_9BACT</name>